<protein>
    <submittedName>
        <fullName evidence="1">Uncharacterized protein</fullName>
    </submittedName>
</protein>
<dbReference type="KEGG" id="rca:Rcas_1907"/>
<evidence type="ECO:0000313" key="2">
    <source>
        <dbReference type="Proteomes" id="UP000000263"/>
    </source>
</evidence>
<keyword evidence="2" id="KW-1185">Reference proteome</keyword>
<dbReference type="Proteomes" id="UP000000263">
    <property type="component" value="Chromosome"/>
</dbReference>
<gene>
    <name evidence="1" type="ordered locus">Rcas_1907</name>
</gene>
<sequence length="79" mass="8394">MNSAPPTADLTPRHRAATWAMWSATDDCPAQQVQWREAAPGASRVSAVQTGDAQLTRDDLLRIVEQLAPVTPTGAPSAL</sequence>
<reference evidence="1 2" key="1">
    <citation type="submission" date="2007-08" db="EMBL/GenBank/DDBJ databases">
        <title>Complete sequence of Roseiflexus castenholzii DSM 13941.</title>
        <authorList>
            <consortium name="US DOE Joint Genome Institute"/>
            <person name="Copeland A."/>
            <person name="Lucas S."/>
            <person name="Lapidus A."/>
            <person name="Barry K."/>
            <person name="Glavina del Rio T."/>
            <person name="Dalin E."/>
            <person name="Tice H."/>
            <person name="Pitluck S."/>
            <person name="Thompson L.S."/>
            <person name="Brettin T."/>
            <person name="Bruce D."/>
            <person name="Detter J.C."/>
            <person name="Han C."/>
            <person name="Tapia R."/>
            <person name="Schmutz J."/>
            <person name="Larimer F."/>
            <person name="Land M."/>
            <person name="Hauser L."/>
            <person name="Kyrpides N."/>
            <person name="Mikhailova N."/>
            <person name="Bryant D.A."/>
            <person name="Hanada S."/>
            <person name="Tsukatani Y."/>
            <person name="Richardson P."/>
        </authorList>
    </citation>
    <scope>NUCLEOTIDE SEQUENCE [LARGE SCALE GENOMIC DNA]</scope>
    <source>
        <strain evidence="2">DSM 13941 / HLO8</strain>
    </source>
</reference>
<dbReference type="EMBL" id="CP000804">
    <property type="protein sequence ID" value="ABU57997.1"/>
    <property type="molecule type" value="Genomic_DNA"/>
</dbReference>
<evidence type="ECO:0000313" key="1">
    <source>
        <dbReference type="EMBL" id="ABU57997.1"/>
    </source>
</evidence>
<proteinExistence type="predicted"/>
<accession>A7NKH7</accession>
<name>A7NKH7_ROSCS</name>
<dbReference type="AlphaFoldDB" id="A7NKH7"/>
<organism evidence="1 2">
    <name type="scientific">Roseiflexus castenholzii (strain DSM 13941 / HLO8)</name>
    <dbReference type="NCBI Taxonomy" id="383372"/>
    <lineage>
        <taxon>Bacteria</taxon>
        <taxon>Bacillati</taxon>
        <taxon>Chloroflexota</taxon>
        <taxon>Chloroflexia</taxon>
        <taxon>Chloroflexales</taxon>
        <taxon>Roseiflexineae</taxon>
        <taxon>Roseiflexaceae</taxon>
        <taxon>Roseiflexus</taxon>
    </lineage>
</organism>
<dbReference type="HOGENOM" id="CLU_2603811_0_0_0"/>